<dbReference type="EMBL" id="CP017105">
    <property type="protein sequence ID" value="APO72218.1"/>
    <property type="molecule type" value="Genomic_DNA"/>
</dbReference>
<evidence type="ECO:0000313" key="2">
    <source>
        <dbReference type="Proteomes" id="UP000184749"/>
    </source>
</evidence>
<keyword evidence="1" id="KW-0614">Plasmid</keyword>
<dbReference type="Proteomes" id="UP000184749">
    <property type="component" value="Plasmid pRgalIE4872d"/>
</dbReference>
<dbReference type="AlphaFoldDB" id="A0A1L5NWG7"/>
<gene>
    <name evidence="1" type="ORF">IE4872_PD01697</name>
</gene>
<accession>A0A1L5NWG7</accession>
<sequence>MCYGIQFTTPGAGGSAVPLIKEAIVNGERFWTHAFEYTCAINLIDVVLQLGRIKVIH</sequence>
<geneLocation type="plasmid" evidence="2">
    <name>prgalie4872d</name>
</geneLocation>
<protein>
    <submittedName>
        <fullName evidence="1">Uncharacterized protein</fullName>
    </submittedName>
</protein>
<proteinExistence type="predicted"/>
<evidence type="ECO:0000313" key="1">
    <source>
        <dbReference type="EMBL" id="APO72218.1"/>
    </source>
</evidence>
<reference evidence="1 2" key="1">
    <citation type="submission" date="2016-09" db="EMBL/GenBank/DDBJ databases">
        <title>The complete genome sequences of Rhizobium gallicum, symbiovars gallicum and phaseoli, symbionts associated to common bean (Phaseolus vulgaris).</title>
        <authorList>
            <person name="Bustos P."/>
            <person name="Santamaria R.I."/>
            <person name="Perez-Carrascal O.M."/>
            <person name="Juarez S."/>
            <person name="Lozano L."/>
            <person name="Martinez-Flores I."/>
            <person name="Martinez-Romero E."/>
            <person name="Cevallos M."/>
            <person name="Romero D."/>
            <person name="Davila G."/>
            <person name="Gonzalez V."/>
        </authorList>
    </citation>
    <scope>NUCLEOTIDE SEQUENCE [LARGE SCALE GENOMIC DNA]</scope>
    <source>
        <strain evidence="1 2">IE4872</strain>
        <plasmid evidence="2">prgalie4872d</plasmid>
    </source>
</reference>
<name>A0A1L5NWG7_9HYPH</name>
<organism evidence="1 2">
    <name type="scientific">Rhizobium gallicum</name>
    <dbReference type="NCBI Taxonomy" id="56730"/>
    <lineage>
        <taxon>Bacteria</taxon>
        <taxon>Pseudomonadati</taxon>
        <taxon>Pseudomonadota</taxon>
        <taxon>Alphaproteobacteria</taxon>
        <taxon>Hyphomicrobiales</taxon>
        <taxon>Rhizobiaceae</taxon>
        <taxon>Rhizobium/Agrobacterium group</taxon>
        <taxon>Rhizobium</taxon>
    </lineage>
</organism>